<dbReference type="InterPro" id="IPR019734">
    <property type="entry name" value="TPR_rpt"/>
</dbReference>
<dbReference type="SUPFAM" id="SSF48452">
    <property type="entry name" value="TPR-like"/>
    <property type="match status" value="3"/>
</dbReference>
<evidence type="ECO:0000259" key="7">
    <source>
        <dbReference type="Pfam" id="PF13877"/>
    </source>
</evidence>
<feature type="compositionally biased region" description="Polar residues" evidence="6">
    <location>
        <begin position="883"/>
        <end position="896"/>
    </location>
</feature>
<dbReference type="PANTHER" id="PTHR45984">
    <property type="entry name" value="RNA (RNA) POLYMERASE II ASSOCIATED PROTEIN HOMOLOG"/>
    <property type="match status" value="1"/>
</dbReference>
<dbReference type="PROSITE" id="PS50005">
    <property type="entry name" value="TPR"/>
    <property type="match status" value="4"/>
</dbReference>
<dbReference type="EnsemblMetazoa" id="XM_030974479">
    <property type="protein sequence ID" value="XP_030830339"/>
    <property type="gene ID" value="LOC100890285"/>
</dbReference>
<dbReference type="InterPro" id="IPR011990">
    <property type="entry name" value="TPR-like_helical_dom_sf"/>
</dbReference>
<dbReference type="InterPro" id="IPR025986">
    <property type="entry name" value="RPAP3-like_C"/>
</dbReference>
<feature type="region of interest" description="Disordered" evidence="6">
    <location>
        <begin position="588"/>
        <end position="724"/>
    </location>
</feature>
<feature type="compositionally biased region" description="Low complexity" evidence="6">
    <location>
        <begin position="379"/>
        <end position="391"/>
    </location>
</feature>
<feature type="compositionally biased region" description="Basic and acidic residues" evidence="6">
    <location>
        <begin position="914"/>
        <end position="936"/>
    </location>
</feature>
<dbReference type="Pfam" id="PF00515">
    <property type="entry name" value="TPR_1"/>
    <property type="match status" value="1"/>
</dbReference>
<feature type="region of interest" description="Disordered" evidence="6">
    <location>
        <begin position="332"/>
        <end position="434"/>
    </location>
</feature>
<dbReference type="AlphaFoldDB" id="A0A7M7N3A9"/>
<dbReference type="GO" id="GO:0006626">
    <property type="term" value="P:protein targeting to mitochondrion"/>
    <property type="evidence" value="ECO:0000318"/>
    <property type="project" value="GO_Central"/>
</dbReference>
<dbReference type="OrthoDB" id="2942533at2759"/>
<evidence type="ECO:0000256" key="6">
    <source>
        <dbReference type="SAM" id="MobiDB-lite"/>
    </source>
</evidence>
<keyword evidence="2" id="KW-0963">Cytoplasm</keyword>
<feature type="repeat" description="TPR" evidence="5">
    <location>
        <begin position="247"/>
        <end position="280"/>
    </location>
</feature>
<evidence type="ECO:0000313" key="8">
    <source>
        <dbReference type="EnsemblMetazoa" id="XP_030830339"/>
    </source>
</evidence>
<feature type="compositionally biased region" description="Acidic residues" evidence="6">
    <location>
        <begin position="869"/>
        <end position="879"/>
    </location>
</feature>
<feature type="region of interest" description="Disordered" evidence="6">
    <location>
        <begin position="832"/>
        <end position="940"/>
    </location>
</feature>
<feature type="repeat" description="TPR" evidence="5">
    <location>
        <begin position="747"/>
        <end position="780"/>
    </location>
</feature>
<evidence type="ECO:0000256" key="5">
    <source>
        <dbReference type="PROSITE-ProRule" id="PRU00339"/>
    </source>
</evidence>
<dbReference type="Pfam" id="PF13181">
    <property type="entry name" value="TPR_8"/>
    <property type="match status" value="2"/>
</dbReference>
<feature type="region of interest" description="Disordered" evidence="6">
    <location>
        <begin position="195"/>
        <end position="218"/>
    </location>
</feature>
<dbReference type="KEGG" id="spu:100890285"/>
<protein>
    <recommendedName>
        <fullName evidence="7">RNA-polymerase II-associated protein 3-like C-terminal domain-containing protein</fullName>
    </recommendedName>
</protein>
<keyword evidence="3" id="KW-0677">Repeat</keyword>
<proteinExistence type="predicted"/>
<dbReference type="PANTHER" id="PTHR45984:SF1">
    <property type="entry name" value="SPAG1 AXONEMAL DYNEIN ASSEMBLY FACTOR"/>
    <property type="match status" value="1"/>
</dbReference>
<dbReference type="Proteomes" id="UP000007110">
    <property type="component" value="Unassembled WGS sequence"/>
</dbReference>
<dbReference type="Pfam" id="PF13877">
    <property type="entry name" value="RPAP3_C"/>
    <property type="match status" value="1"/>
</dbReference>
<dbReference type="GO" id="GO:0005739">
    <property type="term" value="C:mitochondrion"/>
    <property type="evidence" value="ECO:0000318"/>
    <property type="project" value="GO_Central"/>
</dbReference>
<feature type="compositionally biased region" description="Low complexity" evidence="6">
    <location>
        <begin position="635"/>
        <end position="659"/>
    </location>
</feature>
<dbReference type="CTD" id="6674"/>
<feature type="domain" description="RNA-polymerase II-associated protein 3-like C-terminal" evidence="7">
    <location>
        <begin position="958"/>
        <end position="1047"/>
    </location>
</feature>
<dbReference type="InterPro" id="IPR051982">
    <property type="entry name" value="CiliaryAsmbly_MitoImport"/>
</dbReference>
<evidence type="ECO:0000256" key="1">
    <source>
        <dbReference type="ARBA" id="ARBA00004496"/>
    </source>
</evidence>
<evidence type="ECO:0000256" key="4">
    <source>
        <dbReference type="ARBA" id="ARBA00022803"/>
    </source>
</evidence>
<dbReference type="Gene3D" id="1.25.40.10">
    <property type="entry name" value="Tetratricopeptide repeat domain"/>
    <property type="match status" value="3"/>
</dbReference>
<comment type="subcellular location">
    <subcellularLocation>
        <location evidence="1">Cytoplasm</location>
    </subcellularLocation>
</comment>
<dbReference type="GO" id="GO:0031072">
    <property type="term" value="F:heat shock protein binding"/>
    <property type="evidence" value="ECO:0000318"/>
    <property type="project" value="GO_Central"/>
</dbReference>
<keyword evidence="9" id="KW-1185">Reference proteome</keyword>
<feature type="compositionally biased region" description="Pro residues" evidence="6">
    <location>
        <begin position="421"/>
        <end position="430"/>
    </location>
</feature>
<feature type="region of interest" description="Disordered" evidence="6">
    <location>
        <begin position="112"/>
        <end position="156"/>
    </location>
</feature>
<organism evidence="8 9">
    <name type="scientific">Strongylocentrotus purpuratus</name>
    <name type="common">Purple sea urchin</name>
    <dbReference type="NCBI Taxonomy" id="7668"/>
    <lineage>
        <taxon>Eukaryota</taxon>
        <taxon>Metazoa</taxon>
        <taxon>Echinodermata</taxon>
        <taxon>Eleutherozoa</taxon>
        <taxon>Echinozoa</taxon>
        <taxon>Echinoidea</taxon>
        <taxon>Euechinoidea</taxon>
        <taxon>Echinacea</taxon>
        <taxon>Camarodonta</taxon>
        <taxon>Echinidea</taxon>
        <taxon>Strongylocentrotidae</taxon>
        <taxon>Strongylocentrotus</taxon>
    </lineage>
</organism>
<keyword evidence="4 5" id="KW-0802">TPR repeat</keyword>
<reference evidence="9" key="1">
    <citation type="submission" date="2015-02" db="EMBL/GenBank/DDBJ databases">
        <title>Genome sequencing for Strongylocentrotus purpuratus.</title>
        <authorList>
            <person name="Murali S."/>
            <person name="Liu Y."/>
            <person name="Vee V."/>
            <person name="English A."/>
            <person name="Wang M."/>
            <person name="Skinner E."/>
            <person name="Han Y."/>
            <person name="Muzny D.M."/>
            <person name="Worley K.C."/>
            <person name="Gibbs R.A."/>
        </authorList>
    </citation>
    <scope>NUCLEOTIDE SEQUENCE</scope>
</reference>
<reference evidence="8" key="2">
    <citation type="submission" date="2021-01" db="UniProtKB">
        <authorList>
            <consortium name="EnsemblMetazoa"/>
        </authorList>
    </citation>
    <scope>IDENTIFICATION</scope>
</reference>
<feature type="repeat" description="TPR" evidence="5">
    <location>
        <begin position="713"/>
        <end position="746"/>
    </location>
</feature>
<feature type="compositionally biased region" description="Low complexity" evidence="6">
    <location>
        <begin position="590"/>
        <end position="613"/>
    </location>
</feature>
<evidence type="ECO:0000256" key="2">
    <source>
        <dbReference type="ARBA" id="ARBA00022490"/>
    </source>
</evidence>
<sequence>MANIDAAQQILGTSSSSDKRIPIELLDYDYIGKCTDAKELEKIYKILRSGTEGYYPDLVDFCEKKLADIAPKSKLLRKEVTPATEFDLGKEEWTKVNNDVKEWADDISKEGSIDGEEATDENLPPVRNRGVINTAGKKNKSSKEWGKPSSERIKGSDFKQWDKYDADEEEAKVEDKDEGMKAAYEKLARARSATEARAEIDTSGMSDREREAVANREKDKGNEAFRASDYQEAILYYTRSLSVVASAPAFNNRSLARIKLGEYEGAEKDCTKVLQLEPTNIKALLRRGTARKSLKNYELALKDLQAVLQVEPNNKQALDMVNDVVTKMGKDKTQVGDKLSNGETKETKAKSGGRRLVIQEVESGEEEDDEENGSRRQASSGTSETDGGTSSKSKKPPPSSDASTDLAQAKNAPQTLKEVPTPTPPKPAPSLPGAVVSLKDDGNDFFKQGQYGDANDRYSKAIMTLEKDREVYPMGLSTLFSNRASCHLKSGDPKACVEDCTSALELNPNNVKTYLKRAQAYEMLEKYDYAYVEFKTAMNYDMYNTNAQNGASRMLPILKDKHGKQWREKLPSVPKFPSVPWPAYVTSNLGSSTTPATSTTTTMTTDSGTHTGSVSTPAQVQSTKPAAKTSTAQITPPVAEVPSSSSSTTPSAAKATPSAQKGAPPSSEGGVSSPRKTTPTGSPSPASPSQPSPGGAGQRKSAPDKPKTKDERFQEFKGQGNDLVKQGKYSPAIGCYSRSIEVDPSQAVSYSNRALCYLKLDLPEDAIEDCNEALKRDPKGIKALYRRAQARKMLGSFRESVKDLMDLLKIEPNNAPAKKELDIVKDAWRKDMRDKQNQAAQESKPSEGKKSAENGVNKKKKSGKRMQIEEEDASSDEDKEPVSTKNKAHTTSQPGSHSEGRAKSATSSPATEKGVADTGKKENRKKDSTAAEEKGRSLTSHRLQKLPMVCQLKKRLMTAYEFMQEWTSLKKRKNVEGHARLLKQVQPHDIPKVLSNKLDGEMLTKILSASANHLVEEDPAFTYQLLNKLRCVDRFKTIAMFLTKMDKDNMQRCMNMISSKPEVCKEEDLKKLRKAYQI</sequence>
<evidence type="ECO:0000256" key="3">
    <source>
        <dbReference type="ARBA" id="ARBA00022737"/>
    </source>
</evidence>
<accession>A0A7M7N3A9</accession>
<name>A0A7M7N3A9_STRPU</name>
<feature type="compositionally biased region" description="Basic and acidic residues" evidence="6">
    <location>
        <begin position="141"/>
        <end position="156"/>
    </location>
</feature>
<evidence type="ECO:0000313" key="9">
    <source>
        <dbReference type="Proteomes" id="UP000007110"/>
    </source>
</evidence>
<dbReference type="SMART" id="SM00028">
    <property type="entry name" value="TPR"/>
    <property type="match status" value="8"/>
</dbReference>
<dbReference type="GO" id="GO:0005829">
    <property type="term" value="C:cytosol"/>
    <property type="evidence" value="ECO:0000318"/>
    <property type="project" value="GO_Central"/>
</dbReference>
<dbReference type="RefSeq" id="XP_030830339.1">
    <property type="nucleotide sequence ID" value="XM_030974479.1"/>
</dbReference>
<dbReference type="OMA" id="ECTIYTN"/>
<dbReference type="GeneID" id="100890285"/>
<feature type="repeat" description="TPR" evidence="5">
    <location>
        <begin position="281"/>
        <end position="314"/>
    </location>
</feature>
<feature type="compositionally biased region" description="Acidic residues" evidence="6">
    <location>
        <begin position="362"/>
        <end position="371"/>
    </location>
</feature>
<dbReference type="InParanoid" id="A0A7M7N3A9"/>
<feature type="compositionally biased region" description="Basic and acidic residues" evidence="6">
    <location>
        <begin position="701"/>
        <end position="715"/>
    </location>
</feature>
<feature type="compositionally biased region" description="Polar residues" evidence="6">
    <location>
        <begin position="614"/>
        <end position="634"/>
    </location>
</feature>